<feature type="transmembrane region" description="Helical" evidence="2">
    <location>
        <begin position="26"/>
        <end position="49"/>
    </location>
</feature>
<keyword evidence="2" id="KW-0472">Membrane</keyword>
<reference evidence="3" key="1">
    <citation type="submission" date="2021-11" db="EMBL/GenBank/DDBJ databases">
        <title>Vibrio ZSDE26 sp. nov. and Vibrio ZSDZ34 sp. nov., isolated from coastal seawater in Qingdao.</title>
        <authorList>
            <person name="Zhang P."/>
        </authorList>
    </citation>
    <scope>NUCLEOTIDE SEQUENCE</scope>
    <source>
        <strain evidence="3">ZSDE26</strain>
    </source>
</reference>
<protein>
    <submittedName>
        <fullName evidence="3">Chromosome partitioning protein ParA</fullName>
    </submittedName>
</protein>
<name>A0A9X2BFD9_9VIBR</name>
<sequence>MNKQNDTEQFEGDDVVVVEERDKRTYTYIIIACLLGLALGGLIGSATTAKKWEETYHQLEAQYQQLLKDKKQLVIRVEEKVAKVDEQLAEKLETELTEQKEQYKQDIEKLEELVAELEKVNLSLESQVATQVETIANADSQNSRLNRQADMQATMFERSRELFQKELRIQQEVENLEKEKEQLLSIIESLKVQCDTYLEGTSWDAKSDSCDRQDEANSRLSQINQMLQVHRMDLKQIEALSDELGL</sequence>
<evidence type="ECO:0000256" key="2">
    <source>
        <dbReference type="SAM" id="Phobius"/>
    </source>
</evidence>
<keyword evidence="2" id="KW-0812">Transmembrane</keyword>
<accession>A0A9X2BFD9</accession>
<evidence type="ECO:0000313" key="3">
    <source>
        <dbReference type="EMBL" id="MCK6261726.1"/>
    </source>
</evidence>
<dbReference type="AlphaFoldDB" id="A0A9X2BFD9"/>
<gene>
    <name evidence="3" type="ORF">KP803_00395</name>
</gene>
<dbReference type="EMBL" id="JAJHVV010000001">
    <property type="protein sequence ID" value="MCK6261726.1"/>
    <property type="molecule type" value="Genomic_DNA"/>
</dbReference>
<evidence type="ECO:0000256" key="1">
    <source>
        <dbReference type="SAM" id="Coils"/>
    </source>
</evidence>
<keyword evidence="4" id="KW-1185">Reference proteome</keyword>
<dbReference type="RefSeq" id="WP_248006852.1">
    <property type="nucleotide sequence ID" value="NZ_JAJHVV010000001.1"/>
</dbReference>
<organism evidence="3 4">
    <name type="scientific">Vibrio amylolyticus</name>
    <dbReference type="NCBI Taxonomy" id="2847292"/>
    <lineage>
        <taxon>Bacteria</taxon>
        <taxon>Pseudomonadati</taxon>
        <taxon>Pseudomonadota</taxon>
        <taxon>Gammaproteobacteria</taxon>
        <taxon>Vibrionales</taxon>
        <taxon>Vibrionaceae</taxon>
        <taxon>Vibrio</taxon>
    </lineage>
</organism>
<feature type="coiled-coil region" evidence="1">
    <location>
        <begin position="159"/>
        <end position="193"/>
    </location>
</feature>
<comment type="caution">
    <text evidence="3">The sequence shown here is derived from an EMBL/GenBank/DDBJ whole genome shotgun (WGS) entry which is preliminary data.</text>
</comment>
<dbReference type="Proteomes" id="UP001139559">
    <property type="component" value="Unassembled WGS sequence"/>
</dbReference>
<evidence type="ECO:0000313" key="4">
    <source>
        <dbReference type="Proteomes" id="UP001139559"/>
    </source>
</evidence>
<keyword evidence="1" id="KW-0175">Coiled coil</keyword>
<keyword evidence="2" id="KW-1133">Transmembrane helix</keyword>
<proteinExistence type="predicted"/>
<feature type="coiled-coil region" evidence="1">
    <location>
        <begin position="49"/>
        <end position="127"/>
    </location>
</feature>